<dbReference type="OrthoDB" id="1903705at2759"/>
<organism evidence="1 2">
    <name type="scientific">Cinnamomum micranthum f. kanehirae</name>
    <dbReference type="NCBI Taxonomy" id="337451"/>
    <lineage>
        <taxon>Eukaryota</taxon>
        <taxon>Viridiplantae</taxon>
        <taxon>Streptophyta</taxon>
        <taxon>Embryophyta</taxon>
        <taxon>Tracheophyta</taxon>
        <taxon>Spermatophyta</taxon>
        <taxon>Magnoliopsida</taxon>
        <taxon>Magnoliidae</taxon>
        <taxon>Laurales</taxon>
        <taxon>Lauraceae</taxon>
        <taxon>Cinnamomum</taxon>
    </lineage>
</organism>
<reference evidence="1 2" key="1">
    <citation type="journal article" date="2019" name="Nat. Plants">
        <title>Stout camphor tree genome fills gaps in understanding of flowering plant genome evolution.</title>
        <authorList>
            <person name="Chaw S.M."/>
            <person name="Liu Y.C."/>
            <person name="Wu Y.W."/>
            <person name="Wang H.Y."/>
            <person name="Lin C.I."/>
            <person name="Wu C.S."/>
            <person name="Ke H.M."/>
            <person name="Chang L.Y."/>
            <person name="Hsu C.Y."/>
            <person name="Yang H.T."/>
            <person name="Sudianto E."/>
            <person name="Hsu M.H."/>
            <person name="Wu K.P."/>
            <person name="Wang L.N."/>
            <person name="Leebens-Mack J.H."/>
            <person name="Tsai I.J."/>
        </authorList>
    </citation>
    <scope>NUCLEOTIDE SEQUENCE [LARGE SCALE GENOMIC DNA]</scope>
    <source>
        <strain evidence="2">cv. Chaw 1501</strain>
        <tissue evidence="1">Young leaves</tissue>
    </source>
</reference>
<evidence type="ECO:0000313" key="1">
    <source>
        <dbReference type="EMBL" id="RWR86377.1"/>
    </source>
</evidence>
<name>A0A3S3QLL3_9MAGN</name>
<dbReference type="STRING" id="337451.A0A3S3QLL3"/>
<dbReference type="EMBL" id="QPKB01000006">
    <property type="protein sequence ID" value="RWR86377.1"/>
    <property type="molecule type" value="Genomic_DNA"/>
</dbReference>
<proteinExistence type="predicted"/>
<sequence length="102" mass="11388">MCLNPIHNKKGILHQSDNASSEERWAANSCSMDSLYDLDLIADTVPVIVDNSKMWYQVLLTSMKLGNRGVAHVEGVDRVDLKEGNVYSNLLLINRTASPLSW</sequence>
<dbReference type="AlphaFoldDB" id="A0A3S3QLL3"/>
<protein>
    <submittedName>
        <fullName evidence="1">Uncharacterized protein</fullName>
    </submittedName>
</protein>
<accession>A0A3S3QLL3</accession>
<gene>
    <name evidence="1" type="ORF">CKAN_01527300</name>
</gene>
<comment type="caution">
    <text evidence="1">The sequence shown here is derived from an EMBL/GenBank/DDBJ whole genome shotgun (WGS) entry which is preliminary data.</text>
</comment>
<keyword evidence="2" id="KW-1185">Reference proteome</keyword>
<dbReference type="Proteomes" id="UP000283530">
    <property type="component" value="Unassembled WGS sequence"/>
</dbReference>
<evidence type="ECO:0000313" key="2">
    <source>
        <dbReference type="Proteomes" id="UP000283530"/>
    </source>
</evidence>